<dbReference type="Gene3D" id="1.25.40.10">
    <property type="entry name" value="Tetratricopeptide repeat domain"/>
    <property type="match status" value="1"/>
</dbReference>
<dbReference type="InterPro" id="IPR011990">
    <property type="entry name" value="TPR-like_helical_dom_sf"/>
</dbReference>
<feature type="repeat" description="TPR" evidence="6">
    <location>
        <begin position="69"/>
        <end position="102"/>
    </location>
</feature>
<keyword evidence="4 5" id="KW-0472">Membrane</keyword>
<evidence type="ECO:0000313" key="7">
    <source>
        <dbReference type="EMBL" id="AKE36587.1"/>
    </source>
</evidence>
<reference evidence="7" key="1">
    <citation type="submission" date="2014-12" db="EMBL/GenBank/DDBJ databases">
        <authorList>
            <person name="Yap J.-Y.S."/>
            <person name="Greenfield A."/>
            <person name="Delaney S.K."/>
            <person name="Glenn W."/>
            <person name="Kornfeld G."/>
            <person name="Marendy E."/>
            <person name="McPherson H."/>
            <person name="Pan A."/>
            <person name="Rohner T."/>
            <person name="Rossetto M."/>
            <person name="Siow J."/>
            <person name="van der Merwe M."/>
            <person name="Wilkins M.R."/>
            <person name="Wilton A."/>
        </authorList>
    </citation>
    <scope>NUCLEOTIDE SEQUENCE</scope>
</reference>
<organism evidence="7">
    <name type="scientific">Wollemia nobilis</name>
    <dbReference type="NCBI Taxonomy" id="56998"/>
    <lineage>
        <taxon>Eukaryota</taxon>
        <taxon>Viridiplantae</taxon>
        <taxon>Streptophyta</taxon>
        <taxon>Embryophyta</taxon>
        <taxon>Tracheophyta</taxon>
        <taxon>Spermatophyta</taxon>
        <taxon>Pinopsida</taxon>
        <taxon>Pinidae</taxon>
        <taxon>Conifers II</taxon>
        <taxon>Araucariales</taxon>
        <taxon>Araucariaceae</taxon>
        <taxon>Wollemia</taxon>
    </lineage>
</organism>
<dbReference type="EMBL" id="KP259800">
    <property type="protein sequence ID" value="AKE36587.1"/>
    <property type="molecule type" value="Genomic_DNA"/>
</dbReference>
<comment type="caution">
    <text evidence="5">Lacks conserved residue(s) required for the propagation of feature annotation.</text>
</comment>
<keyword evidence="3 5" id="KW-0802">TPR repeat</keyword>
<keyword evidence="1 5" id="KW-0602">Photosynthesis</keyword>
<comment type="function">
    <text evidence="5">Seems to be required for the assembly of the photosystem I complex.</text>
</comment>
<comment type="subcellular location">
    <subcellularLocation>
        <location evidence="5">Plastid</location>
        <location evidence="5">Chloroplast thylakoid membrane</location>
        <topology evidence="5">Peripheral membrane protein</topology>
    </subcellularLocation>
</comment>
<dbReference type="AlphaFoldDB" id="A0A0H3VLA7"/>
<evidence type="ECO:0000256" key="6">
    <source>
        <dbReference type="PROSITE-ProRule" id="PRU00339"/>
    </source>
</evidence>
<geneLocation type="chloroplast" evidence="7"/>
<comment type="similarity">
    <text evidence="5">Belongs to the Ycf3 family.</text>
</comment>
<dbReference type="GeneID" id="24572152"/>
<keyword evidence="5" id="KW-0793">Thylakoid</keyword>
<evidence type="ECO:0000256" key="1">
    <source>
        <dbReference type="ARBA" id="ARBA00022531"/>
    </source>
</evidence>
<gene>
    <name evidence="5 7" type="primary">ycf3</name>
</gene>
<dbReference type="SUPFAM" id="SSF48452">
    <property type="entry name" value="TPR-like"/>
    <property type="match status" value="1"/>
</dbReference>
<feature type="repeat" description="TPR 2" evidence="5">
    <location>
        <begin position="69"/>
        <end position="102"/>
    </location>
</feature>
<dbReference type="PROSITE" id="PS50293">
    <property type="entry name" value="TPR_REGION"/>
    <property type="match status" value="1"/>
</dbReference>
<dbReference type="NCBIfam" id="NF002725">
    <property type="entry name" value="PRK02603.1"/>
    <property type="match status" value="1"/>
</dbReference>
<dbReference type="Pfam" id="PF00515">
    <property type="entry name" value="TPR_1"/>
    <property type="match status" value="1"/>
</dbReference>
<dbReference type="SMART" id="SM00028">
    <property type="entry name" value="TPR"/>
    <property type="match status" value="3"/>
</dbReference>
<proteinExistence type="inferred from homology"/>
<keyword evidence="2 5" id="KW-0677">Repeat</keyword>
<reference evidence="7" key="2">
    <citation type="journal article" date="2015" name="PLoS ONE">
        <title>Complete Chloroplast Genome of the Wollemi Pine (Wollemia nobilis): Structure and Evolution.</title>
        <authorList>
            <person name="Yap J.Y."/>
            <person name="Rohner T."/>
            <person name="Greenfield A."/>
            <person name="Van Der Merwe M."/>
            <person name="McPherson H."/>
            <person name="Glenn W."/>
            <person name="Kornfeld G."/>
            <person name="Marendy E."/>
            <person name="Pan A.Y."/>
            <person name="Wilton A."/>
            <person name="Wilkins M.R."/>
            <person name="Rossetto M."/>
            <person name="Delaney S.K."/>
        </authorList>
    </citation>
    <scope>NUCLEOTIDE SEQUENCE</scope>
</reference>
<dbReference type="PROSITE" id="PS50005">
    <property type="entry name" value="TPR"/>
    <property type="match status" value="1"/>
</dbReference>
<accession>A0A0H3VLA7</accession>
<dbReference type="HAMAP" id="MF_00439">
    <property type="entry name" value="Ycf3"/>
    <property type="match status" value="1"/>
</dbReference>
<dbReference type="GO" id="GO:0009535">
    <property type="term" value="C:chloroplast thylakoid membrane"/>
    <property type="evidence" value="ECO:0007669"/>
    <property type="project" value="UniProtKB-SubCell"/>
</dbReference>
<keyword evidence="7" id="KW-0150">Chloroplast</keyword>
<protein>
    <recommendedName>
        <fullName evidence="5">Photosystem I assembly protein Ycf3</fullName>
    </recommendedName>
</protein>
<evidence type="ECO:0000256" key="3">
    <source>
        <dbReference type="ARBA" id="ARBA00022803"/>
    </source>
</evidence>
<name>A0A0H3VLA7_9CONI</name>
<dbReference type="GO" id="GO:0015979">
    <property type="term" value="P:photosynthesis"/>
    <property type="evidence" value="ECO:0007669"/>
    <property type="project" value="UniProtKB-UniRule"/>
</dbReference>
<dbReference type="RefSeq" id="YP_009144114.1">
    <property type="nucleotide sequence ID" value="NC_027235.1"/>
</dbReference>
<evidence type="ECO:0000256" key="2">
    <source>
        <dbReference type="ARBA" id="ARBA00022737"/>
    </source>
</evidence>
<evidence type="ECO:0000256" key="4">
    <source>
        <dbReference type="ARBA" id="ARBA00023136"/>
    </source>
</evidence>
<keyword evidence="7" id="KW-0934">Plastid</keyword>
<evidence type="ECO:0000256" key="5">
    <source>
        <dbReference type="HAMAP-Rule" id="MF_00439"/>
    </source>
</evidence>
<dbReference type="InterPro" id="IPR019734">
    <property type="entry name" value="TPR_rpt"/>
</dbReference>
<sequence>MPRSQRNDNFIDKTFTIVADILLQIIPMASGEKEAFTYYRDAQSEGEYAEALQNYYEAMRLEIDPYDRSYILYNIGLIHTSNGEHTKALEYYFQALERNPSLPQALNNTALICHYVRLSENFSKLTYPDRGEQAIRQGDPEIAEAWFDQAAEYWKQAIALAPSNYIEAQNWLKITGRFGE</sequence>
<dbReference type="InterPro" id="IPR022818">
    <property type="entry name" value="PSI_Ycf3_assembly"/>
</dbReference>